<gene>
    <name evidence="4" type="ORF">CEB94_15545</name>
</gene>
<feature type="region of interest" description="Disordered" evidence="1">
    <location>
        <begin position="285"/>
        <end position="304"/>
    </location>
</feature>
<dbReference type="Pfam" id="PF00656">
    <property type="entry name" value="Peptidase_C14"/>
    <property type="match status" value="1"/>
</dbReference>
<dbReference type="Proteomes" id="UP000495940">
    <property type="component" value="Chromosome"/>
</dbReference>
<accession>A0A6G5RE88</accession>
<feature type="region of interest" description="Disordered" evidence="1">
    <location>
        <begin position="1365"/>
        <end position="1384"/>
    </location>
</feature>
<evidence type="ECO:0008006" key="6">
    <source>
        <dbReference type="Google" id="ProtNLM"/>
    </source>
</evidence>
<organism evidence="4 5">
    <name type="scientific">Streptomyces hawaiiensis</name>
    <dbReference type="NCBI Taxonomy" id="67305"/>
    <lineage>
        <taxon>Bacteria</taxon>
        <taxon>Bacillati</taxon>
        <taxon>Actinomycetota</taxon>
        <taxon>Actinomycetes</taxon>
        <taxon>Kitasatosporales</taxon>
        <taxon>Streptomycetaceae</taxon>
        <taxon>Streptomyces</taxon>
    </lineage>
</organism>
<dbReference type="EMBL" id="CP021978">
    <property type="protein sequence ID" value="QCD56121.1"/>
    <property type="molecule type" value="Genomic_DNA"/>
</dbReference>
<dbReference type="InterPro" id="IPR015943">
    <property type="entry name" value="WD40/YVTN_repeat-like_dom_sf"/>
</dbReference>
<evidence type="ECO:0000256" key="1">
    <source>
        <dbReference type="SAM" id="MobiDB-lite"/>
    </source>
</evidence>
<dbReference type="InterPro" id="IPR036322">
    <property type="entry name" value="WD40_repeat_dom_sf"/>
</dbReference>
<dbReference type="InterPro" id="IPR001680">
    <property type="entry name" value="WD40_rpt"/>
</dbReference>
<dbReference type="SMART" id="SM00320">
    <property type="entry name" value="WD40"/>
    <property type="match status" value="2"/>
</dbReference>
<dbReference type="InterPro" id="IPR011044">
    <property type="entry name" value="Quino_amine_DH_bsu"/>
</dbReference>
<sequence>MRGLSWEREAPSRRRRDVGGGILTRPTVSQDSAGARRLLIAAGTRSYRELGELPKAHEDVRRVATLFEGMGYERILTEVSLDPDAAEFEDAVADWCAGADLTPDDVLVVYYAGHGDRPDAGGYRLAASGSTARRPRSWISPENLTATLAASPLRNVLIIIDACHAGKGAARIGAVADAHVAVRPRGDAAGSGTWVMVSARHRDLAQDGVFPAELERAYALGDGPSQRYLAPAKLADRITRAFEQAGRRQHCSCSVTDQTVQAPFFPNPRHDPRAEVCAAQEPGGEAGDLTSHFSPRGRGVEQVHDSGSYFTGRKRALDALRAHLAGPGGTGPLVVTAAPGSGKSAVLGRLVLDAKADDADPRIDVSINARHQTIDDLVTRLAAAADLTAAGPTELLAGLADRDNPFRVVIDSLDEAGPAGDKAEARRIAWDLLRHLAAVPCVRLVVGVRRELLLHLGDRVPVIDLDTADYSEDTSTAEYVERILTDAGSPYEADPAAARVVAEGVAQRAGRCFLVARMTATALRRGKPVDVTVPGWARQLPSDTAGAFQAYLERMPAKARTTALPLLTTLAFGEGHGVPRTGVWTRVASLLSGVTLTESDVDALLDEDSSYLTAVEVEGRKYFRLYHQELADHLKARALRYRDLSSVQDCFVRTLLDLVPSGAAGGRDWARAEPYTRGHLATHAAAAGSIDGLIEDPSFVLAASAAGLVPAVQHAKRNPLLAMVVERCADLLAGRHGPHPDPAAELAFVARTHGAMDFARRAVGLSVGVERMWTEPRRVTPHRIVGRHGKGTYSTTSVWYGWTIRDLVTEQGRHLVVAASFQSKEVYVWPLDDPSQAMVLPHSRPVHGLKVLSHNGRSLAVTFDDTSELRVWDLSDLSLVSRLVLPGCTEFGDLGVLADGTAVVVAQGAGKVVVLDPLRRESLLEVPCTRSEGPEWQDTPSALLARCGGPDGWLVVCDPAGGTASLHALEKQVGGGVLVEGLDSPRLKAGAQEPDGTTVVAFLEQGGDHGQESVRLTVLNVATRETTSVRRDDGWGPTGGFAVDPDLGAFYVAADHGIQVTLTTGTEPSEVRTTADTASYTVAPLARDGRTHALAAGLSSGVQVVDCATGRRVGVPLQGHESAVCAIHLLTTSTSDSLDILTVGNDGTARLWHWNRAVFPTTEEPVHTSDTGEFGMAHTQLLLMWPGSATQVIASSWHGIRTLDSRLLDMSDGDASAGATQVAEMPPWADQHCLEDPRAAALHVLLHSGGHVVADGERATVTISVASLRGDGELEKYGYPALCELPARTVAHLLPAPNGSPRPCVIAYDPASGSARLVTDTTEPGLTVDVPWHLEPDDTVVTAGYVSTGGKPVLMAVLRKAGHGDTRADGSYVSRDTPLGPASDTSRAYVLDPVAGRLLRREPLVLPPEVTTLVPHHGPRGTTFVALTARTGLAGVLDVDTGEQYTIHAEQPDERRAYSTRFRDLSGGHGYFVRWTDTPEGDPLLLYMDPAGEDDNVLAPVTVWNATTPHTTHLLPVQASRILWTGRAPNGETLVAVSDRHGVTLCHLPSCEPVWSAPIPALVTSLVVLPGFDIAVSTQQGVVLLRPRLSPAWQRLTRAVQG</sequence>
<feature type="region of interest" description="Disordered" evidence="1">
    <location>
        <begin position="1"/>
        <end position="27"/>
    </location>
</feature>
<dbReference type="SUPFAM" id="SSF50969">
    <property type="entry name" value="YVTN repeat-like/Quinoprotein amine dehydrogenase"/>
    <property type="match status" value="1"/>
</dbReference>
<feature type="domain" description="Peptidase C14 caspase" evidence="2">
    <location>
        <begin position="43"/>
        <end position="168"/>
    </location>
</feature>
<dbReference type="InterPro" id="IPR011600">
    <property type="entry name" value="Pept_C14_caspase"/>
</dbReference>
<dbReference type="Gene3D" id="3.40.50.1460">
    <property type="match status" value="1"/>
</dbReference>
<dbReference type="KEGG" id="shaw:CEB94_15545"/>
<feature type="compositionally biased region" description="Basic and acidic residues" evidence="1">
    <location>
        <begin position="1"/>
        <end position="12"/>
    </location>
</feature>
<dbReference type="InterPro" id="IPR049052">
    <property type="entry name" value="nSTAND1"/>
</dbReference>
<dbReference type="GO" id="GO:0006508">
    <property type="term" value="P:proteolysis"/>
    <property type="evidence" value="ECO:0007669"/>
    <property type="project" value="InterPro"/>
</dbReference>
<reference evidence="4 5" key="1">
    <citation type="submission" date="2017-06" db="EMBL/GenBank/DDBJ databases">
        <title>Complete Genome Sequence of Streptomyces hawaiiensis NRRL 15010 and insights into acyldepsipeptides biosynthesis.</title>
        <authorList>
            <person name="Mariita R.M."/>
            <person name="Sello J.K."/>
        </authorList>
    </citation>
    <scope>NUCLEOTIDE SEQUENCE [LARGE SCALE GENOMIC DNA]</scope>
    <source>
        <strain evidence="4 5">ATCC 12236</strain>
    </source>
</reference>
<evidence type="ECO:0000259" key="3">
    <source>
        <dbReference type="Pfam" id="PF20703"/>
    </source>
</evidence>
<protein>
    <recommendedName>
        <fullName evidence="6">Peptidase C14 caspase domain-containing protein</fullName>
    </recommendedName>
</protein>
<dbReference type="InterPro" id="IPR052039">
    <property type="entry name" value="Caspase-related_regulators"/>
</dbReference>
<dbReference type="GO" id="GO:0004197">
    <property type="term" value="F:cysteine-type endopeptidase activity"/>
    <property type="evidence" value="ECO:0007669"/>
    <property type="project" value="InterPro"/>
</dbReference>
<evidence type="ECO:0000313" key="5">
    <source>
        <dbReference type="Proteomes" id="UP000495940"/>
    </source>
</evidence>
<feature type="domain" description="Novel STAND NTPase 1" evidence="3">
    <location>
        <begin position="307"/>
        <end position="456"/>
    </location>
</feature>
<dbReference type="Pfam" id="PF20703">
    <property type="entry name" value="nSTAND1"/>
    <property type="match status" value="1"/>
</dbReference>
<dbReference type="SUPFAM" id="SSF50978">
    <property type="entry name" value="WD40 repeat-like"/>
    <property type="match status" value="1"/>
</dbReference>
<dbReference type="PANTHER" id="PTHR22576">
    <property type="entry name" value="MUCOSA ASSOCIATED LYMPHOID TISSUE LYMPHOMA TRANSLOCATION PROTEIN 1/PARACASPASE"/>
    <property type="match status" value="1"/>
</dbReference>
<dbReference type="SUPFAM" id="SSF82171">
    <property type="entry name" value="DPP6 N-terminal domain-like"/>
    <property type="match status" value="1"/>
</dbReference>
<dbReference type="Gene3D" id="2.130.10.10">
    <property type="entry name" value="YVTN repeat-like/Quinoprotein amine dehydrogenase"/>
    <property type="match status" value="2"/>
</dbReference>
<dbReference type="InterPro" id="IPR029030">
    <property type="entry name" value="Caspase-like_dom_sf"/>
</dbReference>
<dbReference type="SUPFAM" id="SSF52129">
    <property type="entry name" value="Caspase-like"/>
    <property type="match status" value="1"/>
</dbReference>
<dbReference type="PANTHER" id="PTHR22576:SF37">
    <property type="entry name" value="MUCOSA-ASSOCIATED LYMPHOID TISSUE LYMPHOMA TRANSLOCATION PROTEIN 1"/>
    <property type="match status" value="1"/>
</dbReference>
<proteinExistence type="predicted"/>
<evidence type="ECO:0000259" key="2">
    <source>
        <dbReference type="Pfam" id="PF00656"/>
    </source>
</evidence>
<name>A0A6G5RE88_9ACTN</name>
<evidence type="ECO:0000313" key="4">
    <source>
        <dbReference type="EMBL" id="QCD56121.1"/>
    </source>
</evidence>
<keyword evidence="5" id="KW-1185">Reference proteome</keyword>